<accession>A0AAD1SNC2</accession>
<dbReference type="AlphaFoldDB" id="A0AAD1SNC2"/>
<dbReference type="Proteomes" id="UP001295444">
    <property type="component" value="Chromosome 07"/>
</dbReference>
<evidence type="ECO:0000313" key="1">
    <source>
        <dbReference type="EMBL" id="CAH2306297.1"/>
    </source>
</evidence>
<proteinExistence type="predicted"/>
<feature type="non-terminal residue" evidence="1">
    <location>
        <position position="56"/>
    </location>
</feature>
<feature type="non-terminal residue" evidence="1">
    <location>
        <position position="1"/>
    </location>
</feature>
<reference evidence="1" key="1">
    <citation type="submission" date="2022-03" db="EMBL/GenBank/DDBJ databases">
        <authorList>
            <person name="Alioto T."/>
            <person name="Alioto T."/>
            <person name="Gomez Garrido J."/>
        </authorList>
    </citation>
    <scope>NUCLEOTIDE SEQUENCE</scope>
</reference>
<keyword evidence="2" id="KW-1185">Reference proteome</keyword>
<gene>
    <name evidence="1" type="ORF">PECUL_23A020353</name>
</gene>
<organism evidence="1 2">
    <name type="scientific">Pelobates cultripes</name>
    <name type="common">Western spadefoot toad</name>
    <dbReference type="NCBI Taxonomy" id="61616"/>
    <lineage>
        <taxon>Eukaryota</taxon>
        <taxon>Metazoa</taxon>
        <taxon>Chordata</taxon>
        <taxon>Craniata</taxon>
        <taxon>Vertebrata</taxon>
        <taxon>Euteleostomi</taxon>
        <taxon>Amphibia</taxon>
        <taxon>Batrachia</taxon>
        <taxon>Anura</taxon>
        <taxon>Pelobatoidea</taxon>
        <taxon>Pelobatidae</taxon>
        <taxon>Pelobates</taxon>
    </lineage>
</organism>
<sequence>RAAAVHSAASPTAACSFQAQSSCVSHHCQSEKPEPSGAYLAWRANPPKNISTAFLL</sequence>
<evidence type="ECO:0000313" key="2">
    <source>
        <dbReference type="Proteomes" id="UP001295444"/>
    </source>
</evidence>
<dbReference type="EMBL" id="OW240918">
    <property type="protein sequence ID" value="CAH2306297.1"/>
    <property type="molecule type" value="Genomic_DNA"/>
</dbReference>
<protein>
    <submittedName>
        <fullName evidence="1">Uncharacterized protein</fullName>
    </submittedName>
</protein>
<name>A0AAD1SNC2_PELCU</name>